<dbReference type="GO" id="GO:0006629">
    <property type="term" value="P:lipid metabolic process"/>
    <property type="evidence" value="ECO:0007669"/>
    <property type="project" value="InterPro"/>
</dbReference>
<sequence>MDESKPPTDGPLKCSEQAGQHQDVFTPPEYTMKEIYDNIPAHCLQPNTWLSLFYILRDYFFVLILVSVATQIPNIPYPYLRSTAWFAYAFVQGLVFTGLWELAHECGHGALSKSKAFNNTCGLIIHSMLLVPYYSWKITHSTHHKTTNNLDKDIAFVPTIKEAYQADRETHNKAWDYIEDMPIVAIIHLFFHQIVAWPIYLTINNFALERMAKVPWWKRSHFYLGGDGPNFRPENTREILISDLGIGAAALALWGLVQYFGAWNVMLFWGFPWMWTNHWILTITYLQHTDTSIPYYPNKTWTFVRGAASAVDRDFGFIGRVIFHGAIETHVMHHHVARIPFYHATEATAAVREVMGSHYKYDFKTPYMWAFWRNHRECVYVEETQKDSQIYFFAKMK</sequence>
<feature type="transmembrane region" description="Helical" evidence="6">
    <location>
        <begin position="183"/>
        <end position="203"/>
    </location>
</feature>
<dbReference type="AlphaFoldDB" id="A0A1L7WVD8"/>
<evidence type="ECO:0000256" key="4">
    <source>
        <dbReference type="ARBA" id="ARBA00023002"/>
    </source>
</evidence>
<dbReference type="GO" id="GO:0016717">
    <property type="term" value="F:oxidoreductase activity, acting on paired donors, with oxidation of a pair of donors resulting in the reduction of molecular oxygen to two molecules of water"/>
    <property type="evidence" value="ECO:0007669"/>
    <property type="project" value="InterPro"/>
</dbReference>
<dbReference type="OrthoDB" id="1461976at2759"/>
<keyword evidence="6" id="KW-0812">Transmembrane</keyword>
<evidence type="ECO:0000256" key="3">
    <source>
        <dbReference type="ARBA" id="ARBA00009295"/>
    </source>
</evidence>
<dbReference type="PANTHER" id="PTHR32100">
    <property type="entry name" value="OMEGA-6 FATTY ACID DESATURASE, CHLOROPLASTIC"/>
    <property type="match status" value="1"/>
</dbReference>
<dbReference type="EMBL" id="FJOG01000008">
    <property type="protein sequence ID" value="CZR56740.1"/>
    <property type="molecule type" value="Genomic_DNA"/>
</dbReference>
<dbReference type="STRING" id="576137.A0A1L7WVD8"/>
<proteinExistence type="inferred from homology"/>
<keyword evidence="4" id="KW-0560">Oxidoreductase</keyword>
<dbReference type="InterPro" id="IPR005804">
    <property type="entry name" value="FA_desaturase_dom"/>
</dbReference>
<feature type="domain" description="Fatty acid desaturase" evidence="7">
    <location>
        <begin position="84"/>
        <end position="363"/>
    </location>
</feature>
<evidence type="ECO:0000259" key="8">
    <source>
        <dbReference type="Pfam" id="PF11960"/>
    </source>
</evidence>
<dbReference type="Pfam" id="PF00487">
    <property type="entry name" value="FA_desaturase"/>
    <property type="match status" value="1"/>
</dbReference>
<feature type="transmembrane region" description="Helical" evidence="6">
    <location>
        <begin position="116"/>
        <end position="136"/>
    </location>
</feature>
<evidence type="ECO:0000256" key="1">
    <source>
        <dbReference type="ARBA" id="ARBA00004370"/>
    </source>
</evidence>
<organism evidence="9 10">
    <name type="scientific">Phialocephala subalpina</name>
    <dbReference type="NCBI Taxonomy" id="576137"/>
    <lineage>
        <taxon>Eukaryota</taxon>
        <taxon>Fungi</taxon>
        <taxon>Dikarya</taxon>
        <taxon>Ascomycota</taxon>
        <taxon>Pezizomycotina</taxon>
        <taxon>Leotiomycetes</taxon>
        <taxon>Helotiales</taxon>
        <taxon>Mollisiaceae</taxon>
        <taxon>Phialocephala</taxon>
        <taxon>Phialocephala fortinii species complex</taxon>
    </lineage>
</organism>
<comment type="subcellular location">
    <subcellularLocation>
        <location evidence="1">Membrane</location>
    </subcellularLocation>
</comment>
<comment type="similarity">
    <text evidence="3">Belongs to the fatty acid desaturase type 1 family.</text>
</comment>
<keyword evidence="10" id="KW-1185">Reference proteome</keyword>
<dbReference type="GO" id="GO:0016020">
    <property type="term" value="C:membrane"/>
    <property type="evidence" value="ECO:0007669"/>
    <property type="project" value="UniProtKB-SubCell"/>
</dbReference>
<accession>A0A1L7WVD8</accession>
<keyword evidence="5 6" id="KW-0472">Membrane</keyword>
<dbReference type="Proteomes" id="UP000184330">
    <property type="component" value="Unassembled WGS sequence"/>
</dbReference>
<dbReference type="Pfam" id="PF11960">
    <property type="entry name" value="DUF3474"/>
    <property type="match status" value="1"/>
</dbReference>
<evidence type="ECO:0000313" key="10">
    <source>
        <dbReference type="Proteomes" id="UP000184330"/>
    </source>
</evidence>
<dbReference type="InterPro" id="IPR012171">
    <property type="entry name" value="Fatty_acid_desaturase"/>
</dbReference>
<reference evidence="9 10" key="1">
    <citation type="submission" date="2016-03" db="EMBL/GenBank/DDBJ databases">
        <authorList>
            <person name="Ploux O."/>
        </authorList>
    </citation>
    <scope>NUCLEOTIDE SEQUENCE [LARGE SCALE GENOMIC DNA]</scope>
    <source>
        <strain evidence="9 10">UAMH 11012</strain>
    </source>
</reference>
<dbReference type="CDD" id="cd03507">
    <property type="entry name" value="Delta12-FADS-like"/>
    <property type="match status" value="1"/>
</dbReference>
<comment type="pathway">
    <text evidence="2">Lipid metabolism.</text>
</comment>
<feature type="domain" description="Fatty acid desaturase N-terminal" evidence="8">
    <location>
        <begin position="17"/>
        <end position="65"/>
    </location>
</feature>
<gene>
    <name evidence="9" type="ORF">PAC_06629</name>
</gene>
<evidence type="ECO:0000259" key="7">
    <source>
        <dbReference type="Pfam" id="PF00487"/>
    </source>
</evidence>
<evidence type="ECO:0000256" key="6">
    <source>
        <dbReference type="SAM" id="Phobius"/>
    </source>
</evidence>
<evidence type="ECO:0000256" key="2">
    <source>
        <dbReference type="ARBA" id="ARBA00005189"/>
    </source>
</evidence>
<evidence type="ECO:0000256" key="5">
    <source>
        <dbReference type="ARBA" id="ARBA00023136"/>
    </source>
</evidence>
<keyword evidence="6" id="KW-1133">Transmembrane helix</keyword>
<evidence type="ECO:0000313" key="9">
    <source>
        <dbReference type="EMBL" id="CZR56740.1"/>
    </source>
</evidence>
<dbReference type="InterPro" id="IPR021863">
    <property type="entry name" value="FAS_N"/>
</dbReference>
<feature type="transmembrane region" description="Helical" evidence="6">
    <location>
        <begin position="59"/>
        <end position="79"/>
    </location>
</feature>
<name>A0A1L7WVD8_9HELO</name>
<feature type="transmembrane region" description="Helical" evidence="6">
    <location>
        <begin position="85"/>
        <end position="104"/>
    </location>
</feature>
<feature type="transmembrane region" description="Helical" evidence="6">
    <location>
        <begin position="239"/>
        <end position="260"/>
    </location>
</feature>
<protein>
    <submittedName>
        <fullName evidence="9">Related to oleate delta-12 desaturase</fullName>
    </submittedName>
</protein>